<feature type="non-terminal residue" evidence="2">
    <location>
        <position position="352"/>
    </location>
</feature>
<comment type="caution">
    <text evidence="2">The sequence shown here is derived from an EMBL/GenBank/DDBJ whole genome shotgun (WGS) entry which is preliminary data.</text>
</comment>
<gene>
    <name evidence="2" type="ORF">L195_g026348</name>
</gene>
<reference evidence="2 3" key="1">
    <citation type="journal article" date="2014" name="Am. J. Bot.">
        <title>Genome assembly and annotation for red clover (Trifolium pratense; Fabaceae).</title>
        <authorList>
            <person name="Istvanek J."/>
            <person name="Jaros M."/>
            <person name="Krenek A."/>
            <person name="Repkova J."/>
        </authorList>
    </citation>
    <scope>NUCLEOTIDE SEQUENCE [LARGE SCALE GENOMIC DNA]</scope>
    <source>
        <strain evidence="3">cv. Tatra</strain>
        <tissue evidence="2">Young leaves</tissue>
    </source>
</reference>
<evidence type="ECO:0000313" key="3">
    <source>
        <dbReference type="Proteomes" id="UP000236291"/>
    </source>
</evidence>
<proteinExistence type="predicted"/>
<dbReference type="ExpressionAtlas" id="A0A2K3NJ03">
    <property type="expression patterns" value="baseline"/>
</dbReference>
<feature type="non-terminal residue" evidence="2">
    <location>
        <position position="1"/>
    </location>
</feature>
<organism evidence="2 3">
    <name type="scientific">Trifolium pratense</name>
    <name type="common">Red clover</name>
    <dbReference type="NCBI Taxonomy" id="57577"/>
    <lineage>
        <taxon>Eukaryota</taxon>
        <taxon>Viridiplantae</taxon>
        <taxon>Streptophyta</taxon>
        <taxon>Embryophyta</taxon>
        <taxon>Tracheophyta</taxon>
        <taxon>Spermatophyta</taxon>
        <taxon>Magnoliopsida</taxon>
        <taxon>eudicotyledons</taxon>
        <taxon>Gunneridae</taxon>
        <taxon>Pentapetalae</taxon>
        <taxon>rosids</taxon>
        <taxon>fabids</taxon>
        <taxon>Fabales</taxon>
        <taxon>Fabaceae</taxon>
        <taxon>Papilionoideae</taxon>
        <taxon>50 kb inversion clade</taxon>
        <taxon>NPAAA clade</taxon>
        <taxon>Hologalegina</taxon>
        <taxon>IRL clade</taxon>
        <taxon>Trifolieae</taxon>
        <taxon>Trifolium</taxon>
    </lineage>
</organism>
<sequence length="352" mass="39144">DYGDIDDIEDVFFEDIEDVNVDGSHETTEVNNEGSLNHGSFMKATSNIKEQIPKDDDVRVSKTSKQHQNTSYLLHMKNGIASNNCEIVETEMNATTEGKQEFVVNIPGLVIKMKQRENSEIFVETKMKHTAEANQEFVVNVSGLEILEQLLNEQSTSQLGEIDTAVKPSQGIKITVEDGNTSANDKTISTHSELVSSSSSESETSSLEDGDGKISLPSFSTSTMPAATKYVDIGDYQETIAMEDIDNLIEDDPLLAFEKFLTGQVSISSIRVLLQELKTLMDSSSDLDHLVSNQESKSKLISLFDQLNQHQGMLTSDLKDFVEKVQNFFNENIIKHTTSQQVLNHHDKLLDS</sequence>
<evidence type="ECO:0000256" key="1">
    <source>
        <dbReference type="SAM" id="MobiDB-lite"/>
    </source>
</evidence>
<name>A0A2K3NJ03_TRIPR</name>
<feature type="compositionally biased region" description="Polar residues" evidence="1">
    <location>
        <begin position="178"/>
        <end position="187"/>
    </location>
</feature>
<feature type="region of interest" description="Disordered" evidence="1">
    <location>
        <begin position="176"/>
        <end position="219"/>
    </location>
</feature>
<protein>
    <submittedName>
        <fullName evidence="2">Uncharacterized protein</fullName>
    </submittedName>
</protein>
<dbReference type="AlphaFoldDB" id="A0A2K3NJ03"/>
<dbReference type="Proteomes" id="UP000236291">
    <property type="component" value="Unassembled WGS sequence"/>
</dbReference>
<reference evidence="2 3" key="2">
    <citation type="journal article" date="2017" name="Front. Plant Sci.">
        <title>Gene Classification and Mining of Molecular Markers Useful in Red Clover (Trifolium pratense) Breeding.</title>
        <authorList>
            <person name="Istvanek J."/>
            <person name="Dluhosova J."/>
            <person name="Dluhos P."/>
            <person name="Patkova L."/>
            <person name="Nedelnik J."/>
            <person name="Repkova J."/>
        </authorList>
    </citation>
    <scope>NUCLEOTIDE SEQUENCE [LARGE SCALE GENOMIC DNA]</scope>
    <source>
        <strain evidence="3">cv. Tatra</strain>
        <tissue evidence="2">Young leaves</tissue>
    </source>
</reference>
<dbReference type="EMBL" id="ASHM01022117">
    <property type="protein sequence ID" value="PNY03025.1"/>
    <property type="molecule type" value="Genomic_DNA"/>
</dbReference>
<evidence type="ECO:0000313" key="2">
    <source>
        <dbReference type="EMBL" id="PNY03025.1"/>
    </source>
</evidence>
<feature type="compositionally biased region" description="Low complexity" evidence="1">
    <location>
        <begin position="189"/>
        <end position="207"/>
    </location>
</feature>
<accession>A0A2K3NJ03</accession>